<keyword evidence="2" id="KW-0255">Endonuclease</keyword>
<dbReference type="Proteomes" id="UP000070587">
    <property type="component" value="Chromosome"/>
</dbReference>
<protein>
    <submittedName>
        <fullName evidence="2">Restriction endonuclease</fullName>
    </submittedName>
</protein>
<reference evidence="3" key="1">
    <citation type="submission" date="2015-02" db="EMBL/GenBank/DDBJ databases">
        <title>Pyrococcus kukulkanii sp. nov., a novel hyperthermophilic archaeon isolated from a deep-sea hydrothermal vent at the Guaymas Basin.</title>
        <authorList>
            <person name="Oger P.M."/>
            <person name="Callac N."/>
            <person name="Jebbar M."/>
            <person name="Godfroy A."/>
        </authorList>
    </citation>
    <scope>NUCLEOTIDE SEQUENCE [LARGE SCALE GENOMIC DNA]</scope>
    <source>
        <strain evidence="3">NCB100</strain>
    </source>
</reference>
<gene>
    <name evidence="2" type="ORF">TQ32_06415</name>
</gene>
<dbReference type="OrthoDB" id="330911at2157"/>
<dbReference type="RefSeq" id="WP_068322470.1">
    <property type="nucleotide sequence ID" value="NZ_CP010835.1"/>
</dbReference>
<dbReference type="GeneID" id="28491453"/>
<name>A0A127B9X6_9EURY</name>
<dbReference type="PATRIC" id="fig|1609559.3.peg.1344"/>
<sequence>MREIIREVRRKIITHREVYLRNEEAVKQHLILPLLEELGWKIDDPSEVRPEEKTGEGRADYALVKGGRVVAFLEAKNLSVNISKAVPQLAKYCFDMGVEVGVVTNGARWLVVNAFEPGREVMKRVVGSIDVLSEPIERLSLKFIGLSKDIVENAVKFYRNLRLLENSAKDLVKLGASEVKLAEYVLSLPLRGHVVGVEDVGPSDRILGVYIFDGGWRFIPVEGRELRDALVAVLRYFIDKSSKEDKKAIEVAIKRIKVSGVKYEKVVSLLKGIEEEKGVKIKLVL</sequence>
<dbReference type="STRING" id="1609559.TQ32_06415"/>
<evidence type="ECO:0000313" key="2">
    <source>
        <dbReference type="EMBL" id="AMM54150.1"/>
    </source>
</evidence>
<dbReference type="Pfam" id="PF13588">
    <property type="entry name" value="HSDR_N_2"/>
    <property type="match status" value="1"/>
</dbReference>
<evidence type="ECO:0000313" key="3">
    <source>
        <dbReference type="Proteomes" id="UP000070587"/>
    </source>
</evidence>
<accession>A0A127B9X6</accession>
<reference evidence="2 3" key="2">
    <citation type="journal article" date="2016" name="Int. J. Syst. Evol. Microbiol.">
        <title>Pyrococcus kukulkanii sp. nov., a hyperthermophilic, piezophilic archaeon isolated from a deep-sea hydrothermal vent.</title>
        <authorList>
            <person name="Callac N."/>
            <person name="Oger P."/>
            <person name="Lesongeur F."/>
            <person name="Rattray J.E."/>
            <person name="Vannier P."/>
            <person name="Michoud G."/>
            <person name="Beauverger M."/>
            <person name="Gayet N."/>
            <person name="Rouxel O."/>
            <person name="Jebbar M."/>
            <person name="Godfroy A."/>
        </authorList>
    </citation>
    <scope>NUCLEOTIDE SEQUENCE [LARGE SCALE GENOMIC DNA]</scope>
    <source>
        <strain evidence="2 3">NCB100</strain>
    </source>
</reference>
<feature type="domain" description="Type I restriction enzyme R protein N-terminal" evidence="1">
    <location>
        <begin position="22"/>
        <end position="114"/>
    </location>
</feature>
<proteinExistence type="predicted"/>
<dbReference type="GO" id="GO:0004519">
    <property type="term" value="F:endonuclease activity"/>
    <property type="evidence" value="ECO:0007669"/>
    <property type="project" value="UniProtKB-KW"/>
</dbReference>
<keyword evidence="2" id="KW-0378">Hydrolase</keyword>
<dbReference type="InterPro" id="IPR029464">
    <property type="entry name" value="HSDR_N"/>
</dbReference>
<dbReference type="AlphaFoldDB" id="A0A127B9X6"/>
<organism evidence="2 3">
    <name type="scientific">Pyrococcus kukulkanii</name>
    <dbReference type="NCBI Taxonomy" id="1609559"/>
    <lineage>
        <taxon>Archaea</taxon>
        <taxon>Methanobacteriati</taxon>
        <taxon>Methanobacteriota</taxon>
        <taxon>Thermococci</taxon>
        <taxon>Thermococcales</taxon>
        <taxon>Thermococcaceae</taxon>
        <taxon>Pyrococcus</taxon>
    </lineage>
</organism>
<evidence type="ECO:0000259" key="1">
    <source>
        <dbReference type="Pfam" id="PF13588"/>
    </source>
</evidence>
<keyword evidence="2" id="KW-0540">Nuclease</keyword>
<dbReference type="Gene3D" id="3.90.1570.30">
    <property type="match status" value="1"/>
</dbReference>
<dbReference type="KEGG" id="pyc:TQ32_06415"/>
<dbReference type="EMBL" id="CP010835">
    <property type="protein sequence ID" value="AMM54150.1"/>
    <property type="molecule type" value="Genomic_DNA"/>
</dbReference>